<proteinExistence type="predicted"/>
<accession>A0A9D4JVZ2</accession>
<evidence type="ECO:0000313" key="1">
    <source>
        <dbReference type="EMBL" id="KAH3826101.1"/>
    </source>
</evidence>
<name>A0A9D4JVZ2_DREPO</name>
<dbReference type="Proteomes" id="UP000828390">
    <property type="component" value="Unassembled WGS sequence"/>
</dbReference>
<keyword evidence="2" id="KW-1185">Reference proteome</keyword>
<evidence type="ECO:0000313" key="2">
    <source>
        <dbReference type="Proteomes" id="UP000828390"/>
    </source>
</evidence>
<dbReference type="EMBL" id="JAIWYP010000005">
    <property type="protein sequence ID" value="KAH3826101.1"/>
    <property type="molecule type" value="Genomic_DNA"/>
</dbReference>
<dbReference type="AlphaFoldDB" id="A0A9D4JVZ2"/>
<reference evidence="1" key="1">
    <citation type="journal article" date="2019" name="bioRxiv">
        <title>The Genome of the Zebra Mussel, Dreissena polymorpha: A Resource for Invasive Species Research.</title>
        <authorList>
            <person name="McCartney M.A."/>
            <person name="Auch B."/>
            <person name="Kono T."/>
            <person name="Mallez S."/>
            <person name="Zhang Y."/>
            <person name="Obille A."/>
            <person name="Becker A."/>
            <person name="Abrahante J.E."/>
            <person name="Garbe J."/>
            <person name="Badalamenti J.P."/>
            <person name="Herman A."/>
            <person name="Mangelson H."/>
            <person name="Liachko I."/>
            <person name="Sullivan S."/>
            <person name="Sone E.D."/>
            <person name="Koren S."/>
            <person name="Silverstein K.A.T."/>
            <person name="Beckman K.B."/>
            <person name="Gohl D.M."/>
        </authorList>
    </citation>
    <scope>NUCLEOTIDE SEQUENCE</scope>
    <source>
        <strain evidence="1">Duluth1</strain>
        <tissue evidence="1">Whole animal</tissue>
    </source>
</reference>
<reference evidence="1" key="2">
    <citation type="submission" date="2020-11" db="EMBL/GenBank/DDBJ databases">
        <authorList>
            <person name="McCartney M.A."/>
            <person name="Auch B."/>
            <person name="Kono T."/>
            <person name="Mallez S."/>
            <person name="Becker A."/>
            <person name="Gohl D.M."/>
            <person name="Silverstein K.A.T."/>
            <person name="Koren S."/>
            <person name="Bechman K.B."/>
            <person name="Herman A."/>
            <person name="Abrahante J.E."/>
            <person name="Garbe J."/>
        </authorList>
    </citation>
    <scope>NUCLEOTIDE SEQUENCE</scope>
    <source>
        <strain evidence="1">Duluth1</strain>
        <tissue evidence="1">Whole animal</tissue>
    </source>
</reference>
<organism evidence="1 2">
    <name type="scientific">Dreissena polymorpha</name>
    <name type="common">Zebra mussel</name>
    <name type="synonym">Mytilus polymorpha</name>
    <dbReference type="NCBI Taxonomy" id="45954"/>
    <lineage>
        <taxon>Eukaryota</taxon>
        <taxon>Metazoa</taxon>
        <taxon>Spiralia</taxon>
        <taxon>Lophotrochozoa</taxon>
        <taxon>Mollusca</taxon>
        <taxon>Bivalvia</taxon>
        <taxon>Autobranchia</taxon>
        <taxon>Heteroconchia</taxon>
        <taxon>Euheterodonta</taxon>
        <taxon>Imparidentia</taxon>
        <taxon>Neoheterodontei</taxon>
        <taxon>Myida</taxon>
        <taxon>Dreissenoidea</taxon>
        <taxon>Dreissenidae</taxon>
        <taxon>Dreissena</taxon>
    </lineage>
</organism>
<protein>
    <submittedName>
        <fullName evidence="1">Uncharacterized protein</fullName>
    </submittedName>
</protein>
<comment type="caution">
    <text evidence="1">The sequence shown here is derived from an EMBL/GenBank/DDBJ whole genome shotgun (WGS) entry which is preliminary data.</text>
</comment>
<gene>
    <name evidence="1" type="ORF">DPMN_127994</name>
</gene>
<sequence length="67" mass="7394">MSDYVAPDFYNQFSLMLSAALDDIGVNMKTVNMRRRLQLALEKILDIQEKLTSSLAAEVAAAEASSQ</sequence>